<evidence type="ECO:0000256" key="1">
    <source>
        <dbReference type="ARBA" id="ARBA00004127"/>
    </source>
</evidence>
<feature type="transmembrane region" description="Helical" evidence="5">
    <location>
        <begin position="45"/>
        <end position="72"/>
    </location>
</feature>
<dbReference type="Proteomes" id="UP000475532">
    <property type="component" value="Unassembled WGS sequence"/>
</dbReference>
<evidence type="ECO:0000313" key="7">
    <source>
        <dbReference type="Proteomes" id="UP000475532"/>
    </source>
</evidence>
<keyword evidence="4 5" id="KW-0472">Membrane</keyword>
<keyword evidence="6" id="KW-0489">Methyltransferase</keyword>
<protein>
    <submittedName>
        <fullName evidence="6">Isoprenylcysteine carboxylmethyltransferase family protein</fullName>
    </submittedName>
</protein>
<keyword evidence="6" id="KW-0808">Transferase</keyword>
<dbReference type="Pfam" id="PF04191">
    <property type="entry name" value="PEMT"/>
    <property type="match status" value="1"/>
</dbReference>
<proteinExistence type="predicted"/>
<feature type="transmembrane region" description="Helical" evidence="5">
    <location>
        <begin position="78"/>
        <end position="98"/>
    </location>
</feature>
<organism evidence="6 7">
    <name type="scientific">Actinomadura bangladeshensis</name>
    <dbReference type="NCBI Taxonomy" id="453573"/>
    <lineage>
        <taxon>Bacteria</taxon>
        <taxon>Bacillati</taxon>
        <taxon>Actinomycetota</taxon>
        <taxon>Actinomycetes</taxon>
        <taxon>Streptosporangiales</taxon>
        <taxon>Thermomonosporaceae</taxon>
        <taxon>Actinomadura</taxon>
    </lineage>
</organism>
<keyword evidence="3 5" id="KW-1133">Transmembrane helix</keyword>
<evidence type="ECO:0000256" key="4">
    <source>
        <dbReference type="ARBA" id="ARBA00023136"/>
    </source>
</evidence>
<dbReference type="Gene3D" id="1.20.120.1630">
    <property type="match status" value="1"/>
</dbReference>
<evidence type="ECO:0000256" key="3">
    <source>
        <dbReference type="ARBA" id="ARBA00022989"/>
    </source>
</evidence>
<keyword evidence="2 5" id="KW-0812">Transmembrane</keyword>
<dbReference type="AlphaFoldDB" id="A0A6L9QXW3"/>
<sequence>MAIAALVIYAVWAVLAFGLRSFLQWRRTGDTGFRGAGLDKGTVQWWARVLFTGALLIGAAGPIAALAGLPAITVLDHTVVQAVGVVLAAAGVVATLAAQTSMGASWRIGVQDDERTELVTGGAFALARNPIFTAMIATAAGLAAMVPNAIALAGLVLTAAAIETQVRAVEEPYLLRVHGDTYAAYAAYAARTGRFLPGLGRLPLTDPSVRR</sequence>
<comment type="subcellular location">
    <subcellularLocation>
        <location evidence="1">Endomembrane system</location>
        <topology evidence="1">Multi-pass membrane protein</topology>
    </subcellularLocation>
</comment>
<dbReference type="GO" id="GO:0012505">
    <property type="term" value="C:endomembrane system"/>
    <property type="evidence" value="ECO:0007669"/>
    <property type="project" value="UniProtKB-SubCell"/>
</dbReference>
<dbReference type="RefSeq" id="WP_163064624.1">
    <property type="nucleotide sequence ID" value="NZ_JAAGLI010001252.1"/>
</dbReference>
<evidence type="ECO:0000313" key="6">
    <source>
        <dbReference type="EMBL" id="NEA29978.1"/>
    </source>
</evidence>
<name>A0A6L9QXW3_9ACTN</name>
<evidence type="ECO:0000256" key="5">
    <source>
        <dbReference type="SAM" id="Phobius"/>
    </source>
</evidence>
<accession>A0A6L9QXW3</accession>
<dbReference type="EMBL" id="JAAGLI010001252">
    <property type="protein sequence ID" value="NEA29978.1"/>
    <property type="molecule type" value="Genomic_DNA"/>
</dbReference>
<dbReference type="GO" id="GO:0008168">
    <property type="term" value="F:methyltransferase activity"/>
    <property type="evidence" value="ECO:0007669"/>
    <property type="project" value="UniProtKB-KW"/>
</dbReference>
<feature type="transmembrane region" description="Helical" evidence="5">
    <location>
        <begin position="6"/>
        <end position="25"/>
    </location>
</feature>
<dbReference type="InterPro" id="IPR007318">
    <property type="entry name" value="Phopholipid_MeTrfase"/>
</dbReference>
<evidence type="ECO:0000256" key="2">
    <source>
        <dbReference type="ARBA" id="ARBA00022692"/>
    </source>
</evidence>
<gene>
    <name evidence="6" type="ORF">G3I70_46885</name>
</gene>
<reference evidence="6 7" key="1">
    <citation type="submission" date="2020-01" db="EMBL/GenBank/DDBJ databases">
        <title>Insect and environment-associated Actinomycetes.</title>
        <authorList>
            <person name="Currrie C."/>
            <person name="Chevrette M."/>
            <person name="Carlson C."/>
            <person name="Stubbendieck R."/>
            <person name="Wendt-Pienkowski E."/>
        </authorList>
    </citation>
    <scope>NUCLEOTIDE SEQUENCE [LARGE SCALE GENOMIC DNA]</scope>
    <source>
        <strain evidence="6 7">SID10258</strain>
    </source>
</reference>
<comment type="caution">
    <text evidence="6">The sequence shown here is derived from an EMBL/GenBank/DDBJ whole genome shotgun (WGS) entry which is preliminary data.</text>
</comment>
<dbReference type="GO" id="GO:0032259">
    <property type="term" value="P:methylation"/>
    <property type="evidence" value="ECO:0007669"/>
    <property type="project" value="UniProtKB-KW"/>
</dbReference>